<dbReference type="InterPro" id="IPR014503">
    <property type="entry name" value="Clavaminate_syn-like"/>
</dbReference>
<accession>A0ABN2TR48</accession>
<evidence type="ECO:0000256" key="2">
    <source>
        <dbReference type="ARBA" id="ARBA00022723"/>
    </source>
</evidence>
<dbReference type="PIRSF" id="PIRSF019543">
    <property type="entry name" value="Clavaminate_syn"/>
    <property type="match status" value="1"/>
</dbReference>
<dbReference type="InterPro" id="IPR042098">
    <property type="entry name" value="TauD-like_sf"/>
</dbReference>
<evidence type="ECO:0000256" key="1">
    <source>
        <dbReference type="ARBA" id="ARBA00008425"/>
    </source>
</evidence>
<keyword evidence="3" id="KW-0560">Oxidoreductase</keyword>
<dbReference type="Pfam" id="PF02668">
    <property type="entry name" value="TauD"/>
    <property type="match status" value="1"/>
</dbReference>
<evidence type="ECO:0000313" key="6">
    <source>
        <dbReference type="EMBL" id="GAA2018230.1"/>
    </source>
</evidence>
<evidence type="ECO:0000256" key="4">
    <source>
        <dbReference type="ARBA" id="ARBA00023004"/>
    </source>
</evidence>
<name>A0ABN2TR48_9ACTN</name>
<dbReference type="Proteomes" id="UP001500751">
    <property type="component" value="Unassembled WGS sequence"/>
</dbReference>
<reference evidence="6 7" key="1">
    <citation type="journal article" date="2019" name="Int. J. Syst. Evol. Microbiol.">
        <title>The Global Catalogue of Microorganisms (GCM) 10K type strain sequencing project: providing services to taxonomists for standard genome sequencing and annotation.</title>
        <authorList>
            <consortium name="The Broad Institute Genomics Platform"/>
            <consortium name="The Broad Institute Genome Sequencing Center for Infectious Disease"/>
            <person name="Wu L."/>
            <person name="Ma J."/>
        </authorList>
    </citation>
    <scope>NUCLEOTIDE SEQUENCE [LARGE SCALE GENOMIC DNA]</scope>
    <source>
        <strain evidence="6 7">JCM 16014</strain>
    </source>
</reference>
<comment type="caution">
    <text evidence="6">The sequence shown here is derived from an EMBL/GenBank/DDBJ whole genome shotgun (WGS) entry which is preliminary data.</text>
</comment>
<dbReference type="Gene3D" id="3.60.130.10">
    <property type="entry name" value="Clavaminate synthase-like"/>
    <property type="match status" value="1"/>
</dbReference>
<dbReference type="EMBL" id="BAAAQN010000005">
    <property type="protein sequence ID" value="GAA2018230.1"/>
    <property type="molecule type" value="Genomic_DNA"/>
</dbReference>
<evidence type="ECO:0000256" key="3">
    <source>
        <dbReference type="ARBA" id="ARBA00023002"/>
    </source>
</evidence>
<proteinExistence type="inferred from homology"/>
<dbReference type="SUPFAM" id="SSF51197">
    <property type="entry name" value="Clavaminate synthase-like"/>
    <property type="match status" value="1"/>
</dbReference>
<gene>
    <name evidence="6" type="ORF">GCM10009839_12960</name>
</gene>
<organism evidence="6 7">
    <name type="scientific">Catenulispora yoronensis</name>
    <dbReference type="NCBI Taxonomy" id="450799"/>
    <lineage>
        <taxon>Bacteria</taxon>
        <taxon>Bacillati</taxon>
        <taxon>Actinomycetota</taxon>
        <taxon>Actinomycetes</taxon>
        <taxon>Catenulisporales</taxon>
        <taxon>Catenulisporaceae</taxon>
        <taxon>Catenulispora</taxon>
    </lineage>
</organism>
<keyword evidence="2" id="KW-0479">Metal-binding</keyword>
<dbReference type="RefSeq" id="WP_344664571.1">
    <property type="nucleotide sequence ID" value="NZ_BAAAQN010000005.1"/>
</dbReference>
<evidence type="ECO:0000259" key="5">
    <source>
        <dbReference type="Pfam" id="PF02668"/>
    </source>
</evidence>
<dbReference type="InterPro" id="IPR003819">
    <property type="entry name" value="TauD/TfdA-like"/>
</dbReference>
<evidence type="ECO:0000313" key="7">
    <source>
        <dbReference type="Proteomes" id="UP001500751"/>
    </source>
</evidence>
<feature type="domain" description="TauD/TfdA-like" evidence="5">
    <location>
        <begin position="144"/>
        <end position="313"/>
    </location>
</feature>
<protein>
    <submittedName>
        <fullName evidence="6">Clavaminate synthase family protein</fullName>
    </submittedName>
</protein>
<keyword evidence="7" id="KW-1185">Reference proteome</keyword>
<comment type="similarity">
    <text evidence="1">Belongs to the clavaminate synthase family.</text>
</comment>
<sequence>MRTDEYPLSAAEVDDLRVVLDELGGGGLSPTDPDFYQKYRGCHELLPRGVRRFLSGFRDAEDSTACVVSGFPVDDAALGPTPGHWERADGRDATLLPDLYLAMCGWTLGEPFAWATLQCGRLVQDILPIKGDERRESGHGSEAFLSLHTDDAFRPDSPDYLLLFGLRNRDAVPTFVSALRDVRLSGSQRRVLTEPRYHIVPDHEHIRQLEQRAPGDPALLRALEMRDRPQPVAVLFGDPDHPFIRLDTPFMSCAGEDPQAQDALSALLAELDRVRRPLVAQPGTLLVLDNRSVVHGRDSFKARHDGTDRWLRKVIVGRRAPGSAGQPLDRVRL</sequence>
<keyword evidence="4" id="KW-0408">Iron</keyword>